<proteinExistence type="predicted"/>
<reference evidence="2 3" key="1">
    <citation type="journal article" date="2024" name="G3 (Bethesda)">
        <title>Genome assembly of Hibiscus sabdariffa L. provides insights into metabolisms of medicinal natural products.</title>
        <authorList>
            <person name="Kim T."/>
        </authorList>
    </citation>
    <scope>NUCLEOTIDE SEQUENCE [LARGE SCALE GENOMIC DNA]</scope>
    <source>
        <strain evidence="2">TK-2024</strain>
        <tissue evidence="2">Old leaves</tissue>
    </source>
</reference>
<feature type="region of interest" description="Disordered" evidence="1">
    <location>
        <begin position="126"/>
        <end position="155"/>
    </location>
</feature>
<evidence type="ECO:0000313" key="3">
    <source>
        <dbReference type="Proteomes" id="UP001396334"/>
    </source>
</evidence>
<dbReference type="Proteomes" id="UP001396334">
    <property type="component" value="Unassembled WGS sequence"/>
</dbReference>
<organism evidence="2 3">
    <name type="scientific">Hibiscus sabdariffa</name>
    <name type="common">roselle</name>
    <dbReference type="NCBI Taxonomy" id="183260"/>
    <lineage>
        <taxon>Eukaryota</taxon>
        <taxon>Viridiplantae</taxon>
        <taxon>Streptophyta</taxon>
        <taxon>Embryophyta</taxon>
        <taxon>Tracheophyta</taxon>
        <taxon>Spermatophyta</taxon>
        <taxon>Magnoliopsida</taxon>
        <taxon>eudicotyledons</taxon>
        <taxon>Gunneridae</taxon>
        <taxon>Pentapetalae</taxon>
        <taxon>rosids</taxon>
        <taxon>malvids</taxon>
        <taxon>Malvales</taxon>
        <taxon>Malvaceae</taxon>
        <taxon>Malvoideae</taxon>
        <taxon>Hibiscus</taxon>
    </lineage>
</organism>
<accession>A0ABR2S1T6</accession>
<gene>
    <name evidence="2" type="ORF">V6N11_033922</name>
</gene>
<protein>
    <submittedName>
        <fullName evidence="2">Uncharacterized protein</fullName>
    </submittedName>
</protein>
<evidence type="ECO:0000313" key="2">
    <source>
        <dbReference type="EMBL" id="KAK9018877.1"/>
    </source>
</evidence>
<sequence>MEVVAVKVVSIGALPQVVGGVWYKGQQAVATGFENFTSPSLRVVSQGAHLGGATDQGLAAGTNNTAAISTNIQQAVNAPMVRSEVVPPTLVGLQDAQSISADTQTIMTPVIQPATSVGVDQVSPNVPVDNSPRFASQELGSGGAEPQRSNAHSTDIGVLEPNCSVRSEAQQGNNPVGSTSNDVGPSYVELNTKNSHTMLMRSKMNECTSFKVIVSLDIFKKNGSKLVLQFQRSRRMLRLMEVVAVKAVSIGALPQVVEGVWCNSVIPVKDN</sequence>
<keyword evidence="3" id="KW-1185">Reference proteome</keyword>
<name>A0ABR2S1T6_9ROSI</name>
<comment type="caution">
    <text evidence="2">The sequence shown here is derived from an EMBL/GenBank/DDBJ whole genome shotgun (WGS) entry which is preliminary data.</text>
</comment>
<evidence type="ECO:0000256" key="1">
    <source>
        <dbReference type="SAM" id="MobiDB-lite"/>
    </source>
</evidence>
<dbReference type="EMBL" id="JBBPBN010000018">
    <property type="protein sequence ID" value="KAK9018877.1"/>
    <property type="molecule type" value="Genomic_DNA"/>
</dbReference>
<feature type="region of interest" description="Disordered" evidence="1">
    <location>
        <begin position="167"/>
        <end position="186"/>
    </location>
</feature>